<keyword evidence="1" id="KW-0067">ATP-binding</keyword>
<evidence type="ECO:0000313" key="2">
    <source>
        <dbReference type="Proteomes" id="UP000827976"/>
    </source>
</evidence>
<name>A0ACB7U6P6_DIOAL</name>
<evidence type="ECO:0000313" key="1">
    <source>
        <dbReference type="EMBL" id="KAH7655986.1"/>
    </source>
</evidence>
<keyword evidence="1" id="KW-0378">Hydrolase</keyword>
<keyword evidence="1" id="KW-0347">Helicase</keyword>
<proteinExistence type="predicted"/>
<keyword evidence="2" id="KW-1185">Reference proteome</keyword>
<comment type="caution">
    <text evidence="1">The sequence shown here is derived from an EMBL/GenBank/DDBJ whole genome shotgun (WGS) entry which is preliminary data.</text>
</comment>
<sequence>MTTSQNVEVEAAKFLHKLIQESKDEPAKLATKLYVICQHMKLSGKEQSLPYQVISRAMETVIGQHGLDINALKASRVSLPSGSQMVDTDKQFSSGGIDMANKGVPLSTWHSASSSQAKEEVYGGAFQNYGVPKDSKVLDMARHDGLLSNRTTAGLRRVDSMGTDVHQVSVSQKSTQSYEHESPASVPMEESRSANSQEGHDTERSDKQLGSKDPKKTGGKRKRTDPKAVPDVQYDSPRSSDSPSSAFNSRKGRQMSKSGLQGQYMASAPNQEGGNTFSERNLDKAKNSNSFPVTPKSKTSEEGELCSSHSAFALQRGGLLPSRSNTMSSTNVWNQNKFTPASENAKGSLPGFAEASPGISGENKYSVNEAKHSTHWAENNNPQNTNLAANYKLGTMKMNDRTPGAFSSYAMARPGCAPQAYFNSLASESQTHGLPSKLNKERNFETSLNSQALDKGKDAIGMPPSMQFMSPKALAESDCGKFGFANAAAFSDKVLEGRMGSASHVADTSPAYLSSGKSSETHERENKDALRRPSGNDNGTGVWPQAFAPSNMPFREHHLKQLRAQCLVFLAFRNNLIPRRLHLEIALGGSFPKEDRGADASSKEPINSHDGSGLLVKPNDNARAQPGSSSGGMETDSSSKETENSKKKIRRSPNSDSFLLPEENRQFSALKQNSFSQIQTQEIAESCAVSATPQEADTLTHVSRGTLDSHQRREGSGHTILQASWMNQVYSPCSGSSKLLKPENSNSMNKTYVDPSKEPETARLQRESVMEKTEERFNQPQLAGYNNPDVSKLQDNYQSFLPIKDQKQQILGKEDTIKHIMTSSKNVDMFFTQVNPADKISAVPEAMVSNNLVSTYSASNGANDRRVSAIQNHDIERQSGSNEFKTMDAKDPPKLSDYSIVAVEQEDDNEPENMPLSAPKYTTSEKWILDRQNRRHLEEQRWELKQRKAEKRIAVRFEKLKDKVSSSEDISAKTRSVIELKKLQLLQLQRRLRSEFLNDFCKPITSDMDRLKSTKKHRHGRRTKQLEKFEQKMKEERQKRIRERQKEFFSEIEAHKEKLEDCFKAKRERWKGFNKYVKEFHKRKERIHREKIDRIQREKINLLKNNDVEGYLRMVQDAKSDRVKQLLKETEKYLQKLSSKLQDAKAIVRRFEMGVDDGRAVNIVEKNEVVNDNEDESDQAQHYLESNEKYYMMAHSVKETINDQPTLLQGGKLREYQMNGLRWLVSLYNNHLNGILADEMGLGKTVQVIALLCYLMETKNDRGPFLVVVPSSVLPGWETEINFWAPGVSKIAYAGPPEERRRLFKERIVHQKFNVLLTTYEYLMNKHDRPKLSKIHWRYIIIDEGHRIKNASCKLNADLKHYHSSHRLLLTGTPLQNNLEELWALLNFLLPNIFNSSEDFSQWFNKPFESNGDNSPDEALLTEEENLLIINRLHQVLRPFVLRRLKHKVENELPEKIERLVRCEASAYQKLLMKRVEENLGCIGNSKGKSIHNTVMELRNICNHPYLSQLHAEEVDNLIPKHYLPPIVRLCGKLEMLDRLLPKLKATDHRVLLFSTMTRLLDVLEEYLSWKRYRYLRLDGHTSGNDRGALIDDFNRPGSEAFIFLLSIRAGGVGVNLQAADTVIIFDTDWNPQVDLQAQARAHRIGQKKDVLVLRLETVRTVEEQVRAAAEHKLGVANQSITAGFFDNHTSAEDRREYLEALLRESKKEEAAPVLDDDSLNDLLARSESEIDVFESVDKQRREDEMATWQRIIQGSKDISESLLMPSRLVTEEDLKAFYKAMMLYEPPHVGAQVGAQVGVKRKNELGGLDTQHYGRGKRAREVRSYEDQWTEEEFEKLCQVDSPESSQSVEVVKESQSVEVVKELNTTVDPVGPKLEDPELMMPSGKDPIGPSKEQLQPSKYPTPAKRGRGRPKRATIDASHLPANPTATYDTINKPEMIPENKASLASTSISADPVPTEVAVAASAPPPPPGPTITRQTKGRKKAQTGETSRGRPRRQSALTSAGTGVHMISGLLQGTHGMPNKPTSSLTQEKARVERSSEIPNTLPMSDEANTILGLQKPAGLAVNAPISLESSDKVTSALPAMDKSCSGRELVSESKTVSTSSKQLTSTTTCSSKLKSDDFSAKTEVTLASPCQVSGPSPPAGPVLAEDIEGRTGPTGSASTLIGDKQNLSDHNNGGLATTLLDVDCASCAKQSSGAKEDKSVMAAQGMLPNIDSQSCEKQKQIRKVVDPSVTNVTILPKCDAFNASPINLQGDAIHGVQSAKSVEILSSPGPPSQMPHSLGKDYVATAAVVRKAPENNASVRGKKAAAREPRNRGSSATATLERRARIAGQKQAEGRKKVDKSGTIVSSATALKQQETGIGKSLPDLGDKSTISSSSSLETGTLRSNIPFDKAEHLPSTEKTSRLGSKPKILDAQDQETSLVKSDGCSLSMKKAITKPDVSALPPIVGVKGKAGFDEGPSDIVSESLHLKDPLQSKEDNLVVQGCGEDDCSIPPGFEAVDAHERALSLEKGEVGPGHSCANDLGRGDPVLVTSVDTPMVLSASQDNEYSSPSIVYTGNGSNPTCATMLSNVCLKESSSSIICADAGTELGVEASKETGSCSAANISSFQSMTEDKADKVDGKYNEEENIAVVKIDADALVPSLFDSHDHTSTVCAAEMKENNCTEAGYVSFCHFTKSELDKDGYTTVSDPNNFSDAPVYPVSIITTEAPKTSLKMAMVESSSIGVTNFQITASVNSIAQNAENLHSSSIQGSNCSDVAPQGEIIAQVNNSLKSPSDTLSTKGLDASSQDLNQGGIDSMDTSALGKNDEFVNSSGDTLLIDEIDSSAREKNDENVNSSTDTPFAGQINSSTIEKNEEIFNSATDTPPIGKMDTPAHEKNDDDLKPFTGTSFMLATAMSAHIGAEAESLDVDSATPSISDSVMPITIEMGGSAAEPSGELHISEEAQAISGSAEPVANDLGSPDLTPETSGKLLVSGDAQEVSDIPEGTTVEVGASAAIPEPSCQPQISEDAEVISENAVPISTELHNLAVAPEMSGRLQVSEDTQAVSDSANTPVENEFSNSAVIPETFGQIQVSGDTKGISENAEPLTTEVHNSAAAPETFGQLQVSEDAQAISDSGNPSIENEFSNSAAALEPSDQLQISDDAIGITESAEPIATELQSLGAVPETSCQPQVAEDAQASSDITEPMEIEFNDSVVIPEHVGQLHISEDAKGISESAEPISSEIHDAAVSETSDYLHVLGDAKALSDGAEPMEIELSYSAAVPDASGKVQVSEDAQVLSDSVEASKVGVGGSASVSESAGQLQVSEDVKVISDGTELVETESSNLASVPEPSGHLQVFEAISDSAEPFPIELGNAVPEPSGQVQASSDAQVVSCSGEATTIGVDTSTPAAHLSAQLQASDDVQVVSGSGEAIATGVKSLATVPQHSSQPQASDDARVVSASGEAITIGVDNSAAVPQPSAQLQASGYGQSISENAEPITFESGNSAAVCESSSELHVSEDVQAISKNAEPLTSESGSLASVPEPSAELQVSEYVQVISENAEPSTNGSDKLGNSTAVPEHTSQLQVSEDARVHSDSAEATAMGVGGSAAFPETSAQLQVPEYAEAISDNAKPATTELGSSSAVPEPSDKIQVSENAKDISVSAEPITMELGSLATISDPSGEPQVSDAAQAISDSAKLIPIDTSSSAPIPRSSDQLPVFDGAQATDASAEDCNKSQELEVKNGSEGFAQVPVTDSPNAITSETPAMEGNNKEDMTVTANESTLEEECLSDPVVQQVKDDSSANVDPPRSSSEEKA</sequence>
<protein>
    <submittedName>
        <fullName evidence="1">DNA helicase protein</fullName>
        <ecNumber evidence="1">3.6.4.12</ecNumber>
    </submittedName>
</protein>
<gene>
    <name evidence="1" type="ORF">IHE45_18G048900</name>
</gene>
<keyword evidence="1" id="KW-0547">Nucleotide-binding</keyword>
<dbReference type="EMBL" id="CM037028">
    <property type="protein sequence ID" value="KAH7655986.1"/>
    <property type="molecule type" value="Genomic_DNA"/>
</dbReference>
<organism evidence="1 2">
    <name type="scientific">Dioscorea alata</name>
    <name type="common">Purple yam</name>
    <dbReference type="NCBI Taxonomy" id="55571"/>
    <lineage>
        <taxon>Eukaryota</taxon>
        <taxon>Viridiplantae</taxon>
        <taxon>Streptophyta</taxon>
        <taxon>Embryophyta</taxon>
        <taxon>Tracheophyta</taxon>
        <taxon>Spermatophyta</taxon>
        <taxon>Magnoliopsida</taxon>
        <taxon>Liliopsida</taxon>
        <taxon>Dioscoreales</taxon>
        <taxon>Dioscoreaceae</taxon>
        <taxon>Dioscorea</taxon>
    </lineage>
</organism>
<dbReference type="Proteomes" id="UP000827976">
    <property type="component" value="Chromosome 18"/>
</dbReference>
<accession>A0ACB7U6P6</accession>
<reference evidence="2" key="1">
    <citation type="journal article" date="2022" name="Nat. Commun.">
        <title>Chromosome evolution and the genetic basis of agronomically important traits in greater yam.</title>
        <authorList>
            <person name="Bredeson J.V."/>
            <person name="Lyons J.B."/>
            <person name="Oniyinde I.O."/>
            <person name="Okereke N.R."/>
            <person name="Kolade O."/>
            <person name="Nnabue I."/>
            <person name="Nwadili C.O."/>
            <person name="Hribova E."/>
            <person name="Parker M."/>
            <person name="Nwogha J."/>
            <person name="Shu S."/>
            <person name="Carlson J."/>
            <person name="Kariba R."/>
            <person name="Muthemba S."/>
            <person name="Knop K."/>
            <person name="Barton G.J."/>
            <person name="Sherwood A.V."/>
            <person name="Lopez-Montes A."/>
            <person name="Asiedu R."/>
            <person name="Jamnadass R."/>
            <person name="Muchugi A."/>
            <person name="Goodstein D."/>
            <person name="Egesi C.N."/>
            <person name="Featherston J."/>
            <person name="Asfaw A."/>
            <person name="Simpson G.G."/>
            <person name="Dolezel J."/>
            <person name="Hendre P.S."/>
            <person name="Van Deynze A."/>
            <person name="Kumar P.L."/>
            <person name="Obidiegwu J.E."/>
            <person name="Bhattacharjee R."/>
            <person name="Rokhsar D.S."/>
        </authorList>
    </citation>
    <scope>NUCLEOTIDE SEQUENCE [LARGE SCALE GENOMIC DNA]</scope>
    <source>
        <strain evidence="2">cv. TDa95/00328</strain>
    </source>
</reference>
<dbReference type="EC" id="3.6.4.12" evidence="1"/>